<dbReference type="Gramene" id="TraesRN5A0101299800.1">
    <property type="protein sequence ID" value="TraesRN5A0101299800.1"/>
    <property type="gene ID" value="TraesRN5A0101299800"/>
</dbReference>
<evidence type="ECO:0000313" key="4">
    <source>
        <dbReference type="EnsemblPlants" id="TraesCS5A02G548300.1"/>
    </source>
</evidence>
<dbReference type="AlphaFoldDB" id="A0A3B6KUH7"/>
<keyword evidence="2" id="KW-0812">Transmembrane</keyword>
<dbReference type="OrthoDB" id="1930814at2759"/>
<feature type="transmembrane region" description="Helical" evidence="2">
    <location>
        <begin position="166"/>
        <end position="186"/>
    </location>
</feature>
<dbReference type="InterPro" id="IPR012946">
    <property type="entry name" value="X8"/>
</dbReference>
<reference evidence="4" key="1">
    <citation type="submission" date="2018-08" db="EMBL/GenBank/DDBJ databases">
        <authorList>
            <person name="Rossello M."/>
        </authorList>
    </citation>
    <scope>NUCLEOTIDE SEQUENCE [LARGE SCALE GENOMIC DNA]</scope>
    <source>
        <strain evidence="4">cv. Chinese Spring</strain>
    </source>
</reference>
<feature type="domain" description="X8" evidence="3">
    <location>
        <begin position="59"/>
        <end position="149"/>
    </location>
</feature>
<evidence type="ECO:0000256" key="1">
    <source>
        <dbReference type="ARBA" id="ARBA00022729"/>
    </source>
</evidence>
<dbReference type="PANTHER" id="PTHR31044">
    <property type="entry name" value="BETA-1,3 GLUCANASE"/>
    <property type="match status" value="1"/>
</dbReference>
<reference evidence="4" key="2">
    <citation type="submission" date="2018-10" db="UniProtKB">
        <authorList>
            <consortium name="EnsemblPlants"/>
        </authorList>
    </citation>
    <scope>IDENTIFICATION</scope>
</reference>
<dbReference type="Gene3D" id="1.20.58.1040">
    <property type="match status" value="1"/>
</dbReference>
<protein>
    <recommendedName>
        <fullName evidence="3">X8 domain-containing protein</fullName>
    </recommendedName>
</protein>
<dbReference type="GO" id="GO:0009506">
    <property type="term" value="C:plasmodesma"/>
    <property type="evidence" value="ECO:0007669"/>
    <property type="project" value="UniProtKB-ARBA"/>
</dbReference>
<evidence type="ECO:0000256" key="2">
    <source>
        <dbReference type="SAM" id="Phobius"/>
    </source>
</evidence>
<dbReference type="Proteomes" id="UP000019116">
    <property type="component" value="Chromosome 5A"/>
</dbReference>
<keyword evidence="5" id="KW-1185">Reference proteome</keyword>
<dbReference type="Gramene" id="TraesWEE_scaffold_020607_01G000400.1">
    <property type="protein sequence ID" value="TraesWEE_scaffold_020607_01G000400.1"/>
    <property type="gene ID" value="TraesWEE_scaffold_020607_01G000400"/>
</dbReference>
<dbReference type="EnsemblPlants" id="TraesCS5A02G548300.1">
    <property type="protein sequence ID" value="TraesCS5A02G548300.1"/>
    <property type="gene ID" value="TraesCS5A02G548300"/>
</dbReference>
<dbReference type="InterPro" id="IPR044788">
    <property type="entry name" value="X8_dom_prot"/>
</dbReference>
<accession>A0A3B6KUH7</accession>
<dbReference type="SMR" id="A0A3B6KUH7"/>
<dbReference type="Gramene" id="TraesCS5A03G1279900.1">
    <property type="protein sequence ID" value="TraesCS5A03G1279900.1.CDS"/>
    <property type="gene ID" value="TraesCS5A03G1279900"/>
</dbReference>
<keyword evidence="1" id="KW-0732">Signal</keyword>
<evidence type="ECO:0000259" key="3">
    <source>
        <dbReference type="SMART" id="SM00768"/>
    </source>
</evidence>
<dbReference type="Gramene" id="TraesCS5A02G548300.1">
    <property type="protein sequence ID" value="TraesCS5A02G548300.1"/>
    <property type="gene ID" value="TraesCS5A02G548300"/>
</dbReference>
<dbReference type="SMART" id="SM00768">
    <property type="entry name" value="X8"/>
    <property type="match status" value="1"/>
</dbReference>
<evidence type="ECO:0000313" key="5">
    <source>
        <dbReference type="Proteomes" id="UP000019116"/>
    </source>
</evidence>
<keyword evidence="2" id="KW-1133">Transmembrane helix</keyword>
<dbReference type="Pfam" id="PF07983">
    <property type="entry name" value="X8"/>
    <property type="match status" value="1"/>
</dbReference>
<name>A0A3B6KUH7_WHEAT</name>
<keyword evidence="2" id="KW-0472">Membrane</keyword>
<organism evidence="4">
    <name type="scientific">Triticum aestivum</name>
    <name type="common">Wheat</name>
    <dbReference type="NCBI Taxonomy" id="4565"/>
    <lineage>
        <taxon>Eukaryota</taxon>
        <taxon>Viridiplantae</taxon>
        <taxon>Streptophyta</taxon>
        <taxon>Embryophyta</taxon>
        <taxon>Tracheophyta</taxon>
        <taxon>Spermatophyta</taxon>
        <taxon>Magnoliopsida</taxon>
        <taxon>Liliopsida</taxon>
        <taxon>Poales</taxon>
        <taxon>Poaceae</taxon>
        <taxon>BOP clade</taxon>
        <taxon>Pooideae</taxon>
        <taxon>Triticodae</taxon>
        <taxon>Triticeae</taxon>
        <taxon>Triticinae</taxon>
        <taxon>Triticum</taxon>
    </lineage>
</organism>
<sequence length="196" mass="20895">MCKFLEPVLMHYIIDQRVYEQQKPRTDPSSMAATSALSIFLLLVVLAMSTKGSSATGSSWCVCKSELPAAALQRTLDYACGHGGDCAPLLPGGQCHTDTDTVATRCSYAANSYYHNAKAKGNGHGGATCDFGGTATLTSTDPSSGTCRYPATTAPASSPAGAPWELWMFLLAIIAIFVSLCCCVEMHEQRRNTCRH</sequence>
<proteinExistence type="predicted"/>
<dbReference type="Gramene" id="TraesMAC5A03G02782250.1">
    <property type="protein sequence ID" value="TraesMAC5A03G02782250.1"/>
    <property type="gene ID" value="TraesMAC5A03G02782250"/>
</dbReference>
<feature type="transmembrane region" description="Helical" evidence="2">
    <location>
        <begin position="31"/>
        <end position="50"/>
    </location>
</feature>
<dbReference type="PANTHER" id="PTHR31044:SF25">
    <property type="entry name" value="PLASMODESMATA CALLOSE-BINDING PROTEIN 3"/>
    <property type="match status" value="1"/>
</dbReference>
<dbReference type="Gramene" id="TraesNOR5A03G02808050.1">
    <property type="protein sequence ID" value="TraesNOR5A03G02808050.1"/>
    <property type="gene ID" value="TraesNOR5A03G02808050"/>
</dbReference>
<dbReference type="STRING" id="4565.A0A3B6KUH7"/>